<keyword evidence="1" id="KW-0614">Plasmid</keyword>
<sequence>MLAMAKPQIVVRLAPELLEKLNNYAQQIGASKTDVVVGALSKYLGCAEGLPLNQKMAELESRIATVEALVKVR</sequence>
<accession>A0A1Z4KW81</accession>
<reference evidence="1 2" key="1">
    <citation type="submission" date="2017-06" db="EMBL/GenBank/DDBJ databases">
        <title>Genome sequencing of cyanobaciteial culture collection at National Institute for Environmental Studies (NIES).</title>
        <authorList>
            <person name="Hirose Y."/>
            <person name="Shimura Y."/>
            <person name="Fujisawa T."/>
            <person name="Nakamura Y."/>
            <person name="Kawachi M."/>
        </authorList>
    </citation>
    <scope>NUCLEOTIDE SEQUENCE [LARGE SCALE GENOMIC DNA]</scope>
    <source>
        <strain evidence="1 2">NIES-23</strain>
        <plasmid evidence="2">Plasmid Plasmid3 dna</plasmid>
    </source>
</reference>
<geneLocation type="plasmid" evidence="1">
    <name>plasmid3</name>
</geneLocation>
<gene>
    <name evidence="1" type="ORF">NIES23_61190</name>
</gene>
<proteinExistence type="predicted"/>
<organism evidence="1 2">
    <name type="scientific">Trichormus variabilis NIES-23</name>
    <dbReference type="NCBI Taxonomy" id="1973479"/>
    <lineage>
        <taxon>Bacteria</taxon>
        <taxon>Bacillati</taxon>
        <taxon>Cyanobacteriota</taxon>
        <taxon>Cyanophyceae</taxon>
        <taxon>Nostocales</taxon>
        <taxon>Nostocaceae</taxon>
        <taxon>Trichormus</taxon>
    </lineage>
</organism>
<evidence type="ECO:0008006" key="3">
    <source>
        <dbReference type="Google" id="ProtNLM"/>
    </source>
</evidence>
<name>A0A1Z4KW81_ANAVA</name>
<dbReference type="Proteomes" id="UP000217507">
    <property type="component" value="Plasmid Plasmid3 dna"/>
</dbReference>
<evidence type="ECO:0000313" key="2">
    <source>
        <dbReference type="Proteomes" id="UP000217507"/>
    </source>
</evidence>
<protein>
    <recommendedName>
        <fullName evidence="3">Ribbon-helix-helix protein CopG domain-containing protein</fullName>
    </recommendedName>
</protein>
<dbReference type="EMBL" id="AP018219">
    <property type="protein sequence ID" value="BAY73291.1"/>
    <property type="molecule type" value="Genomic_DNA"/>
</dbReference>
<dbReference type="AlphaFoldDB" id="A0A1Z4KW81"/>
<evidence type="ECO:0000313" key="1">
    <source>
        <dbReference type="EMBL" id="BAY73291.1"/>
    </source>
</evidence>